<protein>
    <submittedName>
        <fullName evidence="2">Phosphohydrolase</fullName>
    </submittedName>
</protein>
<gene>
    <name evidence="2" type="ORF">P378_01225</name>
</gene>
<dbReference type="Pfam" id="PF19276">
    <property type="entry name" value="HD_assoc_2"/>
    <property type="match status" value="1"/>
</dbReference>
<name>A0A2C6MEQ9_9FIRM</name>
<accession>A0A2C6MEQ9</accession>
<dbReference type="GO" id="GO:0016787">
    <property type="term" value="F:hydrolase activity"/>
    <property type="evidence" value="ECO:0007669"/>
    <property type="project" value="UniProtKB-KW"/>
</dbReference>
<dbReference type="SUPFAM" id="SSF109604">
    <property type="entry name" value="HD-domain/PDEase-like"/>
    <property type="match status" value="1"/>
</dbReference>
<dbReference type="OrthoDB" id="9803619at2"/>
<comment type="caution">
    <text evidence="2">The sequence shown here is derived from an EMBL/GenBank/DDBJ whole genome shotgun (WGS) entry which is preliminary data.</text>
</comment>
<dbReference type="AlphaFoldDB" id="A0A2C6MEQ9"/>
<keyword evidence="2" id="KW-0378">Hydrolase</keyword>
<organism evidence="2 3">
    <name type="scientific">Desulforamulus profundi</name>
    <dbReference type="NCBI Taxonomy" id="1383067"/>
    <lineage>
        <taxon>Bacteria</taxon>
        <taxon>Bacillati</taxon>
        <taxon>Bacillota</taxon>
        <taxon>Clostridia</taxon>
        <taxon>Eubacteriales</taxon>
        <taxon>Peptococcaceae</taxon>
        <taxon>Desulforamulus</taxon>
    </lineage>
</organism>
<dbReference type="InterPro" id="IPR045509">
    <property type="entry name" value="HD_assoc_2"/>
</dbReference>
<reference evidence="2 3" key="1">
    <citation type="submission" date="2013-09" db="EMBL/GenBank/DDBJ databases">
        <title>Biodegradation of hydrocarbons in the deep terrestrial subsurface : characterization of a microbial consortium composed of two Desulfotomaculum species originating from a deep geological formation.</title>
        <authorList>
            <person name="Aullo T."/>
            <person name="Berlendis S."/>
            <person name="Lascourreges J.-F."/>
            <person name="Dessort D."/>
            <person name="Saint-Laurent S."/>
            <person name="Schraauwers B."/>
            <person name="Mas J."/>
            <person name="Magot M."/>
            <person name="Ranchou-Peyruse A."/>
        </authorList>
    </citation>
    <scope>NUCLEOTIDE SEQUENCE [LARGE SCALE GENOMIC DNA]</scope>
    <source>
        <strain evidence="2 3">Bs107</strain>
    </source>
</reference>
<dbReference type="EMBL" id="AWQQ01000007">
    <property type="protein sequence ID" value="PHJ39819.1"/>
    <property type="molecule type" value="Genomic_DNA"/>
</dbReference>
<evidence type="ECO:0000313" key="2">
    <source>
        <dbReference type="EMBL" id="PHJ39819.1"/>
    </source>
</evidence>
<dbReference type="Proteomes" id="UP000222564">
    <property type="component" value="Unassembled WGS sequence"/>
</dbReference>
<feature type="domain" description="HD-associated" evidence="1">
    <location>
        <begin position="4"/>
        <end position="82"/>
    </location>
</feature>
<keyword evidence="3" id="KW-1185">Reference proteome</keyword>
<sequence>MHVTEAFILARYFMFTQVYFHRTRRLFDLMLTNFLKEILPGGTYPADINQYLQMNDDVIWCMMTKEQKNNEWAHRIVNRDLISLVDESPPHSDTKDKRYYNMIVRDIERECGKENIITDSASKLPHKIPSRIEVDDEKAIPVIRKNSTFPVSIGSESEIIQNLTKPINIIRIYAKKEVYERAKQIYDEKQSDALGE</sequence>
<evidence type="ECO:0000259" key="1">
    <source>
        <dbReference type="Pfam" id="PF19276"/>
    </source>
</evidence>
<dbReference type="Gene3D" id="1.10.3210.10">
    <property type="entry name" value="Hypothetical protein af1432"/>
    <property type="match status" value="1"/>
</dbReference>
<proteinExistence type="predicted"/>
<evidence type="ECO:0000313" key="3">
    <source>
        <dbReference type="Proteomes" id="UP000222564"/>
    </source>
</evidence>